<dbReference type="Pfam" id="PF20516">
    <property type="entry name" value="PDDEXK_12"/>
    <property type="match status" value="1"/>
</dbReference>
<sequence>MIVFSLTSSFNTITITITITITVRHHQLTRLHQMDFNTSIHKVSNWLDSLPFDQPTPHSPPSPSTTLKRQHLNESRKRQYPASPPESHSSRRVRIQAMPATPAKRARPDIDNDQTPRAGANPLINPPSLPSNSESSLASQSDASMSRDSKRSKRSSSPTKLFPMFGPEGHRLVRDSLSMTAPRRKLPESLAELYRDFYDVAGRYGIIPRGVKGALDQHLKSTMSLDRVHDHMFFDDETSKDLDESESKSPVMASDREILRRVSRIADRSDQCSQMLSDEAAWNCLVHCPLLDLFTFDMANQTILDFMPCTTTNIDSTYHRFPDPASRVDFAFYFTPDINPPPNQPPAIPCFNWTSERMLQQYPLAFSIETKRYGGNAAKGEQQMGIWHAAQWEFLITRAGAEAVAKLDFLPGIVIQGHIWSLVITTRNQGTTTVLCSVEFGNTGSVVGVFQVMAGLRRLRKWSLEVLWPWYKMYLPGLCADARADEIDYDPVTHRIRCLDHILNLALQAFLHATSKEALKAVLAAIEETEDTDPYELFSAYLDVPVVEDNPASIRAHEQAQRRGGKVKAKHKGFEGWGATTALQKLHNLAVWLRNSSIHHDRWIEAVGITLGIDNDTRWPSWYHLIKRTTRKEREIKDFIDKHPECDNFRLNGVEWDTLKRTERFLSVFASGAI</sequence>
<dbReference type="EMBL" id="SRMI01000010">
    <property type="protein sequence ID" value="TVY62388.1"/>
    <property type="molecule type" value="Genomic_DNA"/>
</dbReference>
<dbReference type="SUPFAM" id="SSF53098">
    <property type="entry name" value="Ribonuclease H-like"/>
    <property type="match status" value="1"/>
</dbReference>
<evidence type="ECO:0000313" key="3">
    <source>
        <dbReference type="EMBL" id="TVY62388.1"/>
    </source>
</evidence>
<dbReference type="AlphaFoldDB" id="A0A559KRL0"/>
<feature type="domain" description="PD-(D/E)XK nuclease-like" evidence="2">
    <location>
        <begin position="233"/>
        <end position="468"/>
    </location>
</feature>
<evidence type="ECO:0000256" key="1">
    <source>
        <dbReference type="SAM" id="MobiDB-lite"/>
    </source>
</evidence>
<protein>
    <recommendedName>
        <fullName evidence="2">PD-(D/E)XK nuclease-like domain-containing protein</fullName>
    </recommendedName>
</protein>
<reference evidence="3 4" key="1">
    <citation type="journal article" date="2019" name="Microbiol. Resour. Announc.">
        <title>High-quality draft genome sequence of Fusarium oxysporum f. sp. cubense strain 160527, a causal agent of Panama disease.</title>
        <authorList>
            <person name="Asai S."/>
            <person name="Ayukawa Y."/>
            <person name="Gan P."/>
            <person name="Masuda S."/>
            <person name="Komatsu K."/>
            <person name="Shirasu K."/>
            <person name="Arie T."/>
        </authorList>
    </citation>
    <scope>NUCLEOTIDE SEQUENCE [LARGE SCALE GENOMIC DNA]</scope>
    <source>
        <strain evidence="3 4">160527</strain>
    </source>
</reference>
<organism evidence="3 4">
    <name type="scientific">Fusarium oxysporum f. sp. cubense</name>
    <dbReference type="NCBI Taxonomy" id="61366"/>
    <lineage>
        <taxon>Eukaryota</taxon>
        <taxon>Fungi</taxon>
        <taxon>Dikarya</taxon>
        <taxon>Ascomycota</taxon>
        <taxon>Pezizomycotina</taxon>
        <taxon>Sordariomycetes</taxon>
        <taxon>Hypocreomycetidae</taxon>
        <taxon>Hypocreales</taxon>
        <taxon>Nectriaceae</taxon>
        <taxon>Fusarium</taxon>
        <taxon>Fusarium oxysporum species complex</taxon>
    </lineage>
</organism>
<dbReference type="InterPro" id="IPR046797">
    <property type="entry name" value="PDDEXK_12"/>
</dbReference>
<evidence type="ECO:0000313" key="4">
    <source>
        <dbReference type="Proteomes" id="UP000320707"/>
    </source>
</evidence>
<dbReference type="InterPro" id="IPR012337">
    <property type="entry name" value="RNaseH-like_sf"/>
</dbReference>
<dbReference type="Proteomes" id="UP000320707">
    <property type="component" value="Unassembled WGS sequence"/>
</dbReference>
<comment type="caution">
    <text evidence="3">The sequence shown here is derived from an EMBL/GenBank/DDBJ whole genome shotgun (WGS) entry which is preliminary data.</text>
</comment>
<feature type="region of interest" description="Disordered" evidence="1">
    <location>
        <begin position="51"/>
        <end position="169"/>
    </location>
</feature>
<evidence type="ECO:0000259" key="2">
    <source>
        <dbReference type="Pfam" id="PF20516"/>
    </source>
</evidence>
<gene>
    <name evidence="3" type="ORF">Focb16_v004308</name>
</gene>
<proteinExistence type="predicted"/>
<feature type="compositionally biased region" description="Low complexity" evidence="1">
    <location>
        <begin position="130"/>
        <end position="146"/>
    </location>
</feature>
<accession>A0A559KRL0</accession>
<name>A0A559KRL0_FUSOC</name>